<dbReference type="CDD" id="cd00078">
    <property type="entry name" value="HECTc"/>
    <property type="match status" value="1"/>
</dbReference>
<evidence type="ECO:0000313" key="13">
    <source>
        <dbReference type="Proteomes" id="UP000193920"/>
    </source>
</evidence>
<evidence type="ECO:0000256" key="5">
    <source>
        <dbReference type="ARBA" id="ARBA00022679"/>
    </source>
</evidence>
<evidence type="ECO:0000256" key="4">
    <source>
        <dbReference type="ARBA" id="ARBA00022443"/>
    </source>
</evidence>
<dbReference type="Pfam" id="PF00632">
    <property type="entry name" value="HECT"/>
    <property type="match status" value="1"/>
</dbReference>
<evidence type="ECO:0000256" key="2">
    <source>
        <dbReference type="ARBA" id="ARBA00004906"/>
    </source>
</evidence>
<dbReference type="PROSITE" id="PS50237">
    <property type="entry name" value="HECT"/>
    <property type="match status" value="1"/>
</dbReference>
<dbReference type="GO" id="GO:0016567">
    <property type="term" value="P:protein ubiquitination"/>
    <property type="evidence" value="ECO:0007669"/>
    <property type="project" value="TreeGrafter"/>
</dbReference>
<dbReference type="GO" id="GO:0005737">
    <property type="term" value="C:cytoplasm"/>
    <property type="evidence" value="ECO:0007669"/>
    <property type="project" value="UniProtKB-ARBA"/>
</dbReference>
<dbReference type="SMART" id="SM00119">
    <property type="entry name" value="HECTc"/>
    <property type="match status" value="1"/>
</dbReference>
<accession>A0A1Y2A8R4</accession>
<gene>
    <name evidence="12" type="ORF">LY90DRAFT_165781</name>
</gene>
<dbReference type="InterPro" id="IPR008974">
    <property type="entry name" value="TRAF-like"/>
</dbReference>
<proteinExistence type="predicted"/>
<name>A0A1Y2A8R4_9FUNG</name>
<dbReference type="InterPro" id="IPR035983">
    <property type="entry name" value="Hect_E3_ubiquitin_ligase"/>
</dbReference>
<evidence type="ECO:0000313" key="12">
    <source>
        <dbReference type="EMBL" id="ORY18891.1"/>
    </source>
</evidence>
<dbReference type="Gene3D" id="3.30.2410.10">
    <property type="entry name" value="Hect, E3 ligase catalytic domain"/>
    <property type="match status" value="1"/>
</dbReference>
<dbReference type="Gene3D" id="3.30.2160.10">
    <property type="entry name" value="Hect, E3 ligase catalytic domain"/>
    <property type="match status" value="1"/>
</dbReference>
<dbReference type="InterPro" id="IPR050409">
    <property type="entry name" value="E3_ubiq-protein_ligase"/>
</dbReference>
<dbReference type="Gene3D" id="2.60.210.10">
    <property type="entry name" value="Apoptosis, Tumor Necrosis Factor Receptor Associated Protein 2, Chain A"/>
    <property type="match status" value="1"/>
</dbReference>
<evidence type="ECO:0000259" key="10">
    <source>
        <dbReference type="PROSITE" id="PS50002"/>
    </source>
</evidence>
<dbReference type="EC" id="2.3.2.26" evidence="3"/>
<dbReference type="SUPFAM" id="SSF50044">
    <property type="entry name" value="SH3-domain"/>
    <property type="match status" value="1"/>
</dbReference>
<dbReference type="FunFam" id="3.30.2410.10:FF:000001">
    <property type="entry name" value="E3 ubiquitin-protein ligase NEDD4-like"/>
    <property type="match status" value="1"/>
</dbReference>
<keyword evidence="7 8" id="KW-0833">Ubl conjugation pathway</keyword>
<comment type="caution">
    <text evidence="12">The sequence shown here is derived from an EMBL/GenBank/DDBJ whole genome shotgun (WGS) entry which is preliminary data.</text>
</comment>
<dbReference type="Gene3D" id="3.90.1750.10">
    <property type="entry name" value="Hect, E3 ligase catalytic domains"/>
    <property type="match status" value="1"/>
</dbReference>
<evidence type="ECO:0000256" key="9">
    <source>
        <dbReference type="PROSITE-ProRule" id="PRU00192"/>
    </source>
</evidence>
<feature type="active site" description="Glycyl thioester intermediate" evidence="8">
    <location>
        <position position="637"/>
    </location>
</feature>
<dbReference type="CDD" id="cd00121">
    <property type="entry name" value="MATH"/>
    <property type="match status" value="1"/>
</dbReference>
<dbReference type="InterPro" id="IPR036028">
    <property type="entry name" value="SH3-like_dom_sf"/>
</dbReference>
<keyword evidence="4 9" id="KW-0728">SH3 domain</keyword>
<dbReference type="STRING" id="1754190.A0A1Y2A8R4"/>
<reference evidence="12 13" key="1">
    <citation type="submission" date="2016-08" db="EMBL/GenBank/DDBJ databases">
        <title>A Parts List for Fungal Cellulosomes Revealed by Comparative Genomics.</title>
        <authorList>
            <consortium name="DOE Joint Genome Institute"/>
            <person name="Haitjema C.H."/>
            <person name="Gilmore S.P."/>
            <person name="Henske J.K."/>
            <person name="Solomon K.V."/>
            <person name="De Groot R."/>
            <person name="Kuo A."/>
            <person name="Mondo S.J."/>
            <person name="Salamov A.A."/>
            <person name="Labutti K."/>
            <person name="Zhao Z."/>
            <person name="Chiniquy J."/>
            <person name="Barry K."/>
            <person name="Brewer H.M."/>
            <person name="Purvine S.O."/>
            <person name="Wright A.T."/>
            <person name="Boxma B."/>
            <person name="Van Alen T."/>
            <person name="Hackstein J.H."/>
            <person name="Baker S.E."/>
            <person name="Grigoriev I.V."/>
            <person name="O'Malley M.A."/>
        </authorList>
    </citation>
    <scope>NUCLEOTIDE SEQUENCE [LARGE SCALE GENOMIC DNA]</scope>
    <source>
        <strain evidence="12 13">G1</strain>
    </source>
</reference>
<dbReference type="AlphaFoldDB" id="A0A1Y2A8R4"/>
<evidence type="ECO:0000256" key="3">
    <source>
        <dbReference type="ARBA" id="ARBA00012485"/>
    </source>
</evidence>
<keyword evidence="13" id="KW-1185">Reference proteome</keyword>
<dbReference type="EMBL" id="MCOG01000316">
    <property type="protein sequence ID" value="ORY18891.1"/>
    <property type="molecule type" value="Genomic_DNA"/>
</dbReference>
<organism evidence="12 13">
    <name type="scientific">Neocallimastix californiae</name>
    <dbReference type="NCBI Taxonomy" id="1754190"/>
    <lineage>
        <taxon>Eukaryota</taxon>
        <taxon>Fungi</taxon>
        <taxon>Fungi incertae sedis</taxon>
        <taxon>Chytridiomycota</taxon>
        <taxon>Chytridiomycota incertae sedis</taxon>
        <taxon>Neocallimastigomycetes</taxon>
        <taxon>Neocallimastigales</taxon>
        <taxon>Neocallimastigaceae</taxon>
        <taxon>Neocallimastix</taxon>
    </lineage>
</organism>
<dbReference type="InterPro" id="IPR000569">
    <property type="entry name" value="HECT_dom"/>
</dbReference>
<dbReference type="OrthoDB" id="8068875at2759"/>
<dbReference type="PANTHER" id="PTHR11254">
    <property type="entry name" value="HECT DOMAIN UBIQUITIN-PROTEIN LIGASE"/>
    <property type="match status" value="1"/>
</dbReference>
<dbReference type="Proteomes" id="UP000193920">
    <property type="component" value="Unassembled WGS sequence"/>
</dbReference>
<evidence type="ECO:0000256" key="8">
    <source>
        <dbReference type="PROSITE-ProRule" id="PRU00104"/>
    </source>
</evidence>
<dbReference type="PANTHER" id="PTHR11254:SF440">
    <property type="entry name" value="E3 UBIQUITIN-PROTEIN LIGASE NEDD-4"/>
    <property type="match status" value="1"/>
</dbReference>
<protein>
    <recommendedName>
        <fullName evidence="3">HECT-type E3 ubiquitin transferase</fullName>
        <ecNumber evidence="3">2.3.2.26</ecNumber>
    </recommendedName>
</protein>
<feature type="domain" description="HECT" evidence="11">
    <location>
        <begin position="332"/>
        <end position="670"/>
    </location>
</feature>
<evidence type="ECO:0000256" key="1">
    <source>
        <dbReference type="ARBA" id="ARBA00000885"/>
    </source>
</evidence>
<comment type="catalytic activity">
    <reaction evidence="1">
        <text>S-ubiquitinyl-[E2 ubiquitin-conjugating enzyme]-L-cysteine + [acceptor protein]-L-lysine = [E2 ubiquitin-conjugating enzyme]-L-cysteine + N(6)-ubiquitinyl-[acceptor protein]-L-lysine.</text>
        <dbReference type="EC" id="2.3.2.26"/>
    </reaction>
</comment>
<comment type="pathway">
    <text evidence="2">Protein modification; protein ubiquitination.</text>
</comment>
<evidence type="ECO:0000256" key="6">
    <source>
        <dbReference type="ARBA" id="ARBA00022737"/>
    </source>
</evidence>
<evidence type="ECO:0000259" key="11">
    <source>
        <dbReference type="PROSITE" id="PS50237"/>
    </source>
</evidence>
<dbReference type="GO" id="GO:0006511">
    <property type="term" value="P:ubiquitin-dependent protein catabolic process"/>
    <property type="evidence" value="ECO:0007669"/>
    <property type="project" value="TreeGrafter"/>
</dbReference>
<dbReference type="PROSITE" id="PS50002">
    <property type="entry name" value="SH3"/>
    <property type="match status" value="1"/>
</dbReference>
<dbReference type="FunFam" id="3.30.2160.10:FF:000001">
    <property type="entry name" value="E3 ubiquitin-protein ligase NEDD4-like"/>
    <property type="match status" value="1"/>
</dbReference>
<keyword evidence="6" id="KW-0677">Repeat</keyword>
<dbReference type="CDD" id="cd00174">
    <property type="entry name" value="SH3"/>
    <property type="match status" value="1"/>
</dbReference>
<dbReference type="InterPro" id="IPR002083">
    <property type="entry name" value="MATH/TRAF_dom"/>
</dbReference>
<keyword evidence="5" id="KW-0808">Transferase</keyword>
<sequence length="670" mass="79008">MIIDVLLEFIFRNYEHKEGKSEYKEFSNILKNKISNRNYNVLEENLHEFKIENWDQDYHDKIISKFIIGNYRWELEINPNDGNYNNYVNVCLKNLDVENDDSILICTKSVIFIRNFYDYTCYLSEDNNDSFTYYSKDHNSFSFTIEKYKLFDKNQFAYKSLIGYNKCIAGVYLRIYDIESDEEENEIIRRIEQEIVETKEITKPQKFEPSSLVIALSNFTAYEYDQLDIQKDEFLVVTNWNYKDGWVYGHRKDKINEEGSFPKVFAKICNTDNNESNTLKDKITPNYRINFENKVRQLRSQKNMEIGNSETQIYINRANLFNDAFDNIMNKSPIELKNRIKIIYAGETGVDAGGLLRDFFYQLSKEIGNPNYSLLQYSKNENSYELDINPNSGVAEPNHLNYFKFIGRIMGLAIFHKQYLSLSFTLLFYKKLLNKPLEFSDLEYVDPEIYKNINWLKKNQGADKLCLTFVIDEIDCFGNHNKKELKPNGANIDVTDANKQEYINLVVKNKLYNTNDEEQLNALKEGFYEIIPRNINSIFDEIDLKYLLSGINEIDITDWEKNTDYEGYNKNDITIVYFWKCVREFDNEKRIQLLIFATGTSQVPVTGFKDLQGCGKIQRFRLKRFGTENDLPKSHTCFNRIDLPPYSNYTQLKQKLLRAIAEGLGSFEIE</sequence>
<dbReference type="SUPFAM" id="SSF56204">
    <property type="entry name" value="Hect, E3 ligase catalytic domain"/>
    <property type="match status" value="1"/>
</dbReference>
<dbReference type="GO" id="GO:0061630">
    <property type="term" value="F:ubiquitin protein ligase activity"/>
    <property type="evidence" value="ECO:0007669"/>
    <property type="project" value="UniProtKB-EC"/>
</dbReference>
<dbReference type="InterPro" id="IPR001452">
    <property type="entry name" value="SH3_domain"/>
</dbReference>
<dbReference type="FunFam" id="3.90.1750.10:FF:000079">
    <property type="entry name" value="E3 ubiquitin-protein ligase"/>
    <property type="match status" value="1"/>
</dbReference>
<evidence type="ECO:0000256" key="7">
    <source>
        <dbReference type="ARBA" id="ARBA00022786"/>
    </source>
</evidence>
<feature type="domain" description="SH3" evidence="10">
    <location>
        <begin position="208"/>
        <end position="271"/>
    </location>
</feature>
<dbReference type="Gene3D" id="2.30.30.40">
    <property type="entry name" value="SH3 Domains"/>
    <property type="match status" value="1"/>
</dbReference>